<dbReference type="Proteomes" id="UP000198838">
    <property type="component" value="Unassembled WGS sequence"/>
</dbReference>
<dbReference type="InterPro" id="IPR021744">
    <property type="entry name" value="CbiG_N"/>
</dbReference>
<feature type="domain" description="CobE/GbiG C-terminal" evidence="1">
    <location>
        <begin position="227"/>
        <end position="348"/>
    </location>
</feature>
<evidence type="ECO:0000313" key="5">
    <source>
        <dbReference type="Proteomes" id="UP000198838"/>
    </source>
</evidence>
<evidence type="ECO:0000259" key="2">
    <source>
        <dbReference type="Pfam" id="PF11760"/>
    </source>
</evidence>
<feature type="domain" description="Cobalamin synthesis G N-terminal" evidence="2">
    <location>
        <begin position="53"/>
        <end position="132"/>
    </location>
</feature>
<dbReference type="GO" id="GO:0009236">
    <property type="term" value="P:cobalamin biosynthetic process"/>
    <property type="evidence" value="ECO:0007669"/>
    <property type="project" value="InterPro"/>
</dbReference>
<evidence type="ECO:0000259" key="1">
    <source>
        <dbReference type="Pfam" id="PF01890"/>
    </source>
</evidence>
<dbReference type="STRING" id="1120918.SAMN05216249_10513"/>
<dbReference type="PANTHER" id="PTHR37477">
    <property type="entry name" value="COBALT-PRECORRIN-5A HYDROLASE"/>
    <property type="match status" value="1"/>
</dbReference>
<dbReference type="RefSeq" id="WP_092871031.1">
    <property type="nucleotide sequence ID" value="NZ_FOJY01000005.1"/>
</dbReference>
<evidence type="ECO:0000313" key="4">
    <source>
        <dbReference type="EMBL" id="SFA92551.1"/>
    </source>
</evidence>
<dbReference type="InterPro" id="IPR052553">
    <property type="entry name" value="CbiG_hydrolase"/>
</dbReference>
<accession>A0A1I0WV72</accession>
<dbReference type="Gene3D" id="3.40.50.11220">
    <property type="match status" value="1"/>
</dbReference>
<dbReference type="SUPFAM" id="SSF159672">
    <property type="entry name" value="CbiG N-terminal domain-like"/>
    <property type="match status" value="1"/>
</dbReference>
<sequence length="357" mass="39354">MNISIVSFTDNGSKVNANILEKLKKDNDVKAYAISKYASKYGLLETGKPLKEWTKEHFKDDAIIFISATGIAVRSIAPFIEKKTTDPAVIVMDERANFVISLLSGHIGGANELTLKLSKITGALPVITTATDVNNTFAVDVFAVKNNMYIKEMKLAKEVAASVLEHKYVGFVSDFPIEGNIDKALTYEKDSKKPELLEKEIGIHVTLDENSKVFKNTLHLIPKIASLGVGCRKNKDFESVKKHILDTLKKNNISIHSIKDVSSVDLKKDEQGIIKFAQEVEIPFIVYTSKELLQVKGDFSASAFVKNIAGVDNVCERSAKKSASKNDDEEINIIVRKTANDGVTAALALSDWSVKFE</sequence>
<dbReference type="InterPro" id="IPR021745">
    <property type="entry name" value="CbiG_mid"/>
</dbReference>
<dbReference type="InterPro" id="IPR038029">
    <property type="entry name" value="GbiG_N_sf"/>
</dbReference>
<protein>
    <submittedName>
        <fullName evidence="4">Cobalt-precorrin 5A acetaldehyde-lyase</fullName>
    </submittedName>
</protein>
<keyword evidence="4" id="KW-0456">Lyase</keyword>
<dbReference type="Pfam" id="PF01890">
    <property type="entry name" value="CbiG_C"/>
    <property type="match status" value="1"/>
</dbReference>
<dbReference type="InterPro" id="IPR036518">
    <property type="entry name" value="CobE/GbiG_C_sf"/>
</dbReference>
<dbReference type="AlphaFoldDB" id="A0A1I0WV72"/>
<dbReference type="InterPro" id="IPR002750">
    <property type="entry name" value="CobE/GbiG_C"/>
</dbReference>
<reference evidence="4 5" key="1">
    <citation type="submission" date="2016-10" db="EMBL/GenBank/DDBJ databases">
        <authorList>
            <person name="de Groot N.N."/>
        </authorList>
    </citation>
    <scope>NUCLEOTIDE SEQUENCE [LARGE SCALE GENOMIC DNA]</scope>
    <source>
        <strain evidence="4 5">DSM 5522</strain>
    </source>
</reference>
<organism evidence="4 5">
    <name type="scientific">Acetitomaculum ruminis DSM 5522</name>
    <dbReference type="NCBI Taxonomy" id="1120918"/>
    <lineage>
        <taxon>Bacteria</taxon>
        <taxon>Bacillati</taxon>
        <taxon>Bacillota</taxon>
        <taxon>Clostridia</taxon>
        <taxon>Lachnospirales</taxon>
        <taxon>Lachnospiraceae</taxon>
        <taxon>Acetitomaculum</taxon>
    </lineage>
</organism>
<dbReference type="Gene3D" id="3.30.420.180">
    <property type="entry name" value="CobE/GbiG C-terminal domain"/>
    <property type="match status" value="1"/>
</dbReference>
<dbReference type="SUPFAM" id="SSF159664">
    <property type="entry name" value="CobE/GbiG C-terminal domain-like"/>
    <property type="match status" value="1"/>
</dbReference>
<name>A0A1I0WV72_9FIRM</name>
<dbReference type="EMBL" id="FOJY01000005">
    <property type="protein sequence ID" value="SFA92551.1"/>
    <property type="molecule type" value="Genomic_DNA"/>
</dbReference>
<feature type="domain" description="Cobalamin biosynthesis central region" evidence="3">
    <location>
        <begin position="137"/>
        <end position="222"/>
    </location>
</feature>
<gene>
    <name evidence="4" type="ORF">SAMN05216249_10513</name>
</gene>
<proteinExistence type="predicted"/>
<dbReference type="PANTHER" id="PTHR37477:SF1">
    <property type="entry name" value="COBALT-PRECORRIN-5A HYDROLASE"/>
    <property type="match status" value="1"/>
</dbReference>
<dbReference type="OrthoDB" id="9781023at2"/>
<dbReference type="Pfam" id="PF11760">
    <property type="entry name" value="CbiG_N"/>
    <property type="match status" value="1"/>
</dbReference>
<keyword evidence="5" id="KW-1185">Reference proteome</keyword>
<dbReference type="GO" id="GO:0016829">
    <property type="term" value="F:lyase activity"/>
    <property type="evidence" value="ECO:0007669"/>
    <property type="project" value="UniProtKB-KW"/>
</dbReference>
<dbReference type="Pfam" id="PF11761">
    <property type="entry name" value="CbiG_mid"/>
    <property type="match status" value="1"/>
</dbReference>
<evidence type="ECO:0000259" key="3">
    <source>
        <dbReference type="Pfam" id="PF11761"/>
    </source>
</evidence>